<dbReference type="Gene3D" id="3.30.450.40">
    <property type="match status" value="1"/>
</dbReference>
<dbReference type="RefSeq" id="WP_109366295.1">
    <property type="nucleotide sequence ID" value="NZ_JABFCY010000006.1"/>
</dbReference>
<dbReference type="SMART" id="SM00346">
    <property type="entry name" value="HTH_ICLR"/>
    <property type="match status" value="1"/>
</dbReference>
<dbReference type="PANTHER" id="PTHR30136:SF35">
    <property type="entry name" value="HTH-TYPE TRANSCRIPTIONAL REGULATOR RV1719"/>
    <property type="match status" value="1"/>
</dbReference>
<feature type="domain" description="IclR-ED" evidence="5">
    <location>
        <begin position="91"/>
        <end position="273"/>
    </location>
</feature>
<dbReference type="PANTHER" id="PTHR30136">
    <property type="entry name" value="HELIX-TURN-HELIX TRANSCRIPTIONAL REGULATOR, ICLR FAMILY"/>
    <property type="match status" value="1"/>
</dbReference>
<dbReference type="GO" id="GO:0045892">
    <property type="term" value="P:negative regulation of DNA-templated transcription"/>
    <property type="evidence" value="ECO:0007669"/>
    <property type="project" value="TreeGrafter"/>
</dbReference>
<protein>
    <submittedName>
        <fullName evidence="6">IclR family transcriptional regulator</fullName>
    </submittedName>
</protein>
<dbReference type="InterPro" id="IPR036388">
    <property type="entry name" value="WH-like_DNA-bd_sf"/>
</dbReference>
<sequence>MNTFRDLGGISTFDPDEGEAYNEDPLFLRSVARTVAVMMAFQKARHPLSLSQIATAAGIDRSAAQRIVHSLQKLDVIARDPADRGYLPGLRILDMTHDLLRLNPMLQRANPIMLELRRRVRERVDLSLFDDVRVVYAVRMPSKHEIFSATLVGHAVPTYCTAGGVAILSRLPDEKIADIVSRSDLTPFTPHTIRSLEEVMEQVNATRERGHSVLCRQLLHNEVAIGAAILDAGGNPVGAIHVAGSLQEWSAEGFSDSFGPLVENAARTVSERR</sequence>
<keyword evidence="2" id="KW-0238">DNA-binding</keyword>
<evidence type="ECO:0000256" key="3">
    <source>
        <dbReference type="ARBA" id="ARBA00023163"/>
    </source>
</evidence>
<dbReference type="InterPro" id="IPR029016">
    <property type="entry name" value="GAF-like_dom_sf"/>
</dbReference>
<dbReference type="AlphaFoldDB" id="A0A849KV35"/>
<dbReference type="Gene3D" id="1.10.10.10">
    <property type="entry name" value="Winged helix-like DNA-binding domain superfamily/Winged helix DNA-binding domain"/>
    <property type="match status" value="1"/>
</dbReference>
<proteinExistence type="predicted"/>
<keyword evidence="1" id="KW-0805">Transcription regulation</keyword>
<name>A0A849KV35_9HYPH</name>
<accession>A0A849KV35</accession>
<gene>
    <name evidence="6" type="ORF">HKX02_11625</name>
</gene>
<evidence type="ECO:0000313" key="7">
    <source>
        <dbReference type="Proteomes" id="UP000574931"/>
    </source>
</evidence>
<comment type="caution">
    <text evidence="6">The sequence shown here is derived from an EMBL/GenBank/DDBJ whole genome shotgun (WGS) entry which is preliminary data.</text>
</comment>
<keyword evidence="3" id="KW-0804">Transcription</keyword>
<dbReference type="PROSITE" id="PS51078">
    <property type="entry name" value="ICLR_ED"/>
    <property type="match status" value="1"/>
</dbReference>
<dbReference type="EMBL" id="JABFCY010000006">
    <property type="protein sequence ID" value="NNU60906.1"/>
    <property type="molecule type" value="Genomic_DNA"/>
</dbReference>
<dbReference type="Pfam" id="PF09339">
    <property type="entry name" value="HTH_IclR"/>
    <property type="match status" value="1"/>
</dbReference>
<dbReference type="SUPFAM" id="SSF46785">
    <property type="entry name" value="Winged helix' DNA-binding domain"/>
    <property type="match status" value="1"/>
</dbReference>
<dbReference type="InterPro" id="IPR005471">
    <property type="entry name" value="Tscrpt_reg_IclR_N"/>
</dbReference>
<dbReference type="InterPro" id="IPR036390">
    <property type="entry name" value="WH_DNA-bd_sf"/>
</dbReference>
<dbReference type="GO" id="GO:0003677">
    <property type="term" value="F:DNA binding"/>
    <property type="evidence" value="ECO:0007669"/>
    <property type="project" value="UniProtKB-KW"/>
</dbReference>
<evidence type="ECO:0000259" key="5">
    <source>
        <dbReference type="PROSITE" id="PS51078"/>
    </source>
</evidence>
<dbReference type="Pfam" id="PF01614">
    <property type="entry name" value="IclR_C"/>
    <property type="match status" value="1"/>
</dbReference>
<dbReference type="InterPro" id="IPR014757">
    <property type="entry name" value="Tscrpt_reg_IclR_C"/>
</dbReference>
<dbReference type="SUPFAM" id="SSF55781">
    <property type="entry name" value="GAF domain-like"/>
    <property type="match status" value="1"/>
</dbReference>
<dbReference type="GO" id="GO:0003700">
    <property type="term" value="F:DNA-binding transcription factor activity"/>
    <property type="evidence" value="ECO:0007669"/>
    <property type="project" value="TreeGrafter"/>
</dbReference>
<organism evidence="6 7">
    <name type="scientific">Ochrobactrum soli</name>
    <dbReference type="NCBI Taxonomy" id="2448455"/>
    <lineage>
        <taxon>Bacteria</taxon>
        <taxon>Pseudomonadati</taxon>
        <taxon>Pseudomonadota</taxon>
        <taxon>Alphaproteobacteria</taxon>
        <taxon>Hyphomicrobiales</taxon>
        <taxon>Brucellaceae</taxon>
        <taxon>Brucella/Ochrobactrum group</taxon>
        <taxon>Ochrobactrum</taxon>
    </lineage>
</organism>
<evidence type="ECO:0000256" key="2">
    <source>
        <dbReference type="ARBA" id="ARBA00023125"/>
    </source>
</evidence>
<evidence type="ECO:0000313" key="6">
    <source>
        <dbReference type="EMBL" id="NNU60906.1"/>
    </source>
</evidence>
<evidence type="ECO:0000259" key="4">
    <source>
        <dbReference type="PROSITE" id="PS51077"/>
    </source>
</evidence>
<dbReference type="Proteomes" id="UP000574931">
    <property type="component" value="Unassembled WGS sequence"/>
</dbReference>
<reference evidence="6 7" key="1">
    <citation type="submission" date="2020-05" db="EMBL/GenBank/DDBJ databases">
        <title>Draft Genome Sequence of Ochrobactrum soli Isolated from Stable Fly Gut.</title>
        <authorList>
            <person name="Pileggi M.T."/>
            <person name="Vazhakkala L.J."/>
            <person name="Wong C.N."/>
        </authorList>
    </citation>
    <scope>NUCLEOTIDE SEQUENCE [LARGE SCALE GENOMIC DNA]</scope>
    <source>
        <strain evidence="6 7">MTP-C0764</strain>
    </source>
</reference>
<keyword evidence="7" id="KW-1185">Reference proteome</keyword>
<feature type="domain" description="HTH iclR-type" evidence="4">
    <location>
        <begin position="28"/>
        <end position="90"/>
    </location>
</feature>
<evidence type="ECO:0000256" key="1">
    <source>
        <dbReference type="ARBA" id="ARBA00023015"/>
    </source>
</evidence>
<dbReference type="PROSITE" id="PS51077">
    <property type="entry name" value="HTH_ICLR"/>
    <property type="match status" value="1"/>
</dbReference>
<dbReference type="InterPro" id="IPR050707">
    <property type="entry name" value="HTH_MetabolicPath_Reg"/>
</dbReference>